<dbReference type="Proteomes" id="UP000317199">
    <property type="component" value="Chromosome"/>
</dbReference>
<protein>
    <submittedName>
        <fullName evidence="2">Uncharacterized protein</fullName>
    </submittedName>
</protein>
<dbReference type="EMBL" id="CP041242">
    <property type="protein sequence ID" value="QDH71038.1"/>
    <property type="molecule type" value="Genomic_DNA"/>
</dbReference>
<dbReference type="OrthoDB" id="5123492at2"/>
<sequence length="313" mass="34096">MRLLADDIALVESSRLLDSQWYMQRYPDVGHLGVSAAEHYVRMGGAMLRDPGPGFSARDYLKSNPDVAAAGMNPLVHYLAFGRHEGRTCIPVLDSQPVGDDASTAGQEGGGAEGNMDVLRESLLFDRSYYLEANPDVARHGIDPLLHYVKYGAKEGRQPNPWFSTRMYRATYQSPDDATNPLVHYLRSPDSRMTRTSAFFDGGFYSSRYDDVARSGLTPLEHYLARGVLEGRETHHATGAHASAGRIIDCRAVRVAVIVPVASAGPGVLDSIHSVLRHTPLGATNRLLVVVDSGGGMILMRSCCALPRIPVSM</sequence>
<dbReference type="RefSeq" id="WP_141624370.1">
    <property type="nucleotide sequence ID" value="NZ_CP041242.1"/>
</dbReference>
<name>A0A514BUE5_9GAMM</name>
<reference evidence="2 3" key="1">
    <citation type="submission" date="2019-06" db="EMBL/GenBank/DDBJ databases">
        <title>Lysobacter alkalisoli sp. nov. isolated from saline-alkali soil.</title>
        <authorList>
            <person name="Sun J.-Q."/>
            <person name="Xu L."/>
        </authorList>
    </citation>
    <scope>NUCLEOTIDE SEQUENCE [LARGE SCALE GENOMIC DNA]</scope>
    <source>
        <strain evidence="2 3">SJ-36</strain>
    </source>
</reference>
<keyword evidence="3" id="KW-1185">Reference proteome</keyword>
<accession>A0A514BUE5</accession>
<dbReference type="AlphaFoldDB" id="A0A514BUE5"/>
<evidence type="ECO:0000313" key="2">
    <source>
        <dbReference type="EMBL" id="QDH71038.1"/>
    </source>
</evidence>
<dbReference type="KEGG" id="lyj:FKV23_13795"/>
<feature type="region of interest" description="Disordered" evidence="1">
    <location>
        <begin position="94"/>
        <end position="114"/>
    </location>
</feature>
<proteinExistence type="predicted"/>
<gene>
    <name evidence="2" type="ORF">FKV23_13795</name>
</gene>
<evidence type="ECO:0000256" key="1">
    <source>
        <dbReference type="SAM" id="MobiDB-lite"/>
    </source>
</evidence>
<evidence type="ECO:0000313" key="3">
    <source>
        <dbReference type="Proteomes" id="UP000317199"/>
    </source>
</evidence>
<organism evidence="2 3">
    <name type="scientific">Marilutibacter alkalisoli</name>
    <dbReference type="NCBI Taxonomy" id="2591633"/>
    <lineage>
        <taxon>Bacteria</taxon>
        <taxon>Pseudomonadati</taxon>
        <taxon>Pseudomonadota</taxon>
        <taxon>Gammaproteobacteria</taxon>
        <taxon>Lysobacterales</taxon>
        <taxon>Lysobacteraceae</taxon>
        <taxon>Marilutibacter</taxon>
    </lineage>
</organism>